<accession>A0A8B7Z7X2</accession>
<dbReference type="SUPFAM" id="SSF47473">
    <property type="entry name" value="EF-hand"/>
    <property type="match status" value="1"/>
</dbReference>
<dbReference type="InterPro" id="IPR002048">
    <property type="entry name" value="EF_hand_dom"/>
</dbReference>
<dbReference type="KEGG" id="aplc:110985214"/>
<dbReference type="GeneID" id="110985214"/>
<dbReference type="CDD" id="cd00051">
    <property type="entry name" value="EFh"/>
    <property type="match status" value="1"/>
</dbReference>
<evidence type="ECO:0000259" key="4">
    <source>
        <dbReference type="PROSITE" id="PS50222"/>
    </source>
</evidence>
<dbReference type="Proteomes" id="UP000694845">
    <property type="component" value="Unplaced"/>
</dbReference>
<dbReference type="OMA" id="MKGVYHA"/>
<dbReference type="GO" id="GO:0005509">
    <property type="term" value="F:calcium ion binding"/>
    <property type="evidence" value="ECO:0007669"/>
    <property type="project" value="InterPro"/>
</dbReference>
<evidence type="ECO:0000313" key="6">
    <source>
        <dbReference type="RefSeq" id="XP_022101758.1"/>
    </source>
</evidence>
<dbReference type="PANTHER" id="PTHR34524">
    <property type="entry name" value="CALCYPHOSIN"/>
    <property type="match status" value="1"/>
</dbReference>
<dbReference type="RefSeq" id="XP_022101758.1">
    <property type="nucleotide sequence ID" value="XM_022246066.1"/>
</dbReference>
<keyword evidence="2" id="KW-0677">Repeat</keyword>
<dbReference type="InterPro" id="IPR018247">
    <property type="entry name" value="EF_Hand_1_Ca_BS"/>
</dbReference>
<feature type="domain" description="EF-hand" evidence="4">
    <location>
        <begin position="111"/>
        <end position="146"/>
    </location>
</feature>
<dbReference type="Gene3D" id="1.10.238.10">
    <property type="entry name" value="EF-hand"/>
    <property type="match status" value="2"/>
</dbReference>
<proteinExistence type="predicted"/>
<name>A0A8B7Z7X2_ACAPL</name>
<organism evidence="5 6">
    <name type="scientific">Acanthaster planci</name>
    <name type="common">Crown-of-thorns starfish</name>
    <dbReference type="NCBI Taxonomy" id="133434"/>
    <lineage>
        <taxon>Eukaryota</taxon>
        <taxon>Metazoa</taxon>
        <taxon>Echinodermata</taxon>
        <taxon>Eleutherozoa</taxon>
        <taxon>Asterozoa</taxon>
        <taxon>Asteroidea</taxon>
        <taxon>Valvatacea</taxon>
        <taxon>Valvatida</taxon>
        <taxon>Acanthasteridae</taxon>
        <taxon>Acanthaster</taxon>
    </lineage>
</organism>
<evidence type="ECO:0000256" key="2">
    <source>
        <dbReference type="ARBA" id="ARBA00022737"/>
    </source>
</evidence>
<dbReference type="InterPro" id="IPR011992">
    <property type="entry name" value="EF-hand-dom_pair"/>
</dbReference>
<evidence type="ECO:0000313" key="5">
    <source>
        <dbReference type="Proteomes" id="UP000694845"/>
    </source>
</evidence>
<keyword evidence="1" id="KW-0479">Metal-binding</keyword>
<dbReference type="AlphaFoldDB" id="A0A8B7Z7X2"/>
<evidence type="ECO:0000256" key="1">
    <source>
        <dbReference type="ARBA" id="ARBA00022723"/>
    </source>
</evidence>
<evidence type="ECO:0000313" key="7">
    <source>
        <dbReference type="RefSeq" id="XP_022101759.1"/>
    </source>
</evidence>
<dbReference type="PROSITE" id="PS00018">
    <property type="entry name" value="EF_HAND_1"/>
    <property type="match status" value="2"/>
</dbReference>
<keyword evidence="3" id="KW-0106">Calcium</keyword>
<dbReference type="PROSITE" id="PS50222">
    <property type="entry name" value="EF_HAND_2"/>
    <property type="match status" value="3"/>
</dbReference>
<feature type="domain" description="EF-hand" evidence="4">
    <location>
        <begin position="39"/>
        <end position="74"/>
    </location>
</feature>
<feature type="domain" description="EF-hand" evidence="4">
    <location>
        <begin position="75"/>
        <end position="110"/>
    </location>
</feature>
<protein>
    <submittedName>
        <fullName evidence="6 7">Calcyphosin-like protein</fullName>
    </submittedName>
</protein>
<dbReference type="FunFam" id="1.10.238.10:FF:000178">
    <property type="entry name" value="Calmodulin-2 A"/>
    <property type="match status" value="1"/>
</dbReference>
<dbReference type="SMART" id="SM00054">
    <property type="entry name" value="EFh"/>
    <property type="match status" value="3"/>
</dbReference>
<gene>
    <name evidence="6 7" type="primary">LOC110985214</name>
</gene>
<dbReference type="GO" id="GO:0043226">
    <property type="term" value="C:organelle"/>
    <property type="evidence" value="ECO:0007669"/>
    <property type="project" value="UniProtKB-ARBA"/>
</dbReference>
<dbReference type="PANTHER" id="PTHR34524:SF6">
    <property type="entry name" value="CALCYPHOSINE LIKE"/>
    <property type="match status" value="1"/>
</dbReference>
<reference evidence="6 7" key="1">
    <citation type="submission" date="2025-04" db="UniProtKB">
        <authorList>
            <consortium name="RefSeq"/>
        </authorList>
    </citation>
    <scope>IDENTIFICATION</scope>
</reference>
<dbReference type="OrthoDB" id="444540at2759"/>
<dbReference type="Pfam" id="PF13499">
    <property type="entry name" value="EF-hand_7"/>
    <property type="match status" value="2"/>
</dbReference>
<evidence type="ECO:0000256" key="3">
    <source>
        <dbReference type="ARBA" id="ARBA00022837"/>
    </source>
</evidence>
<dbReference type="RefSeq" id="XP_022101759.1">
    <property type="nucleotide sequence ID" value="XM_022246067.1"/>
</dbReference>
<keyword evidence="5" id="KW-1185">Reference proteome</keyword>
<dbReference type="InterPro" id="IPR051581">
    <property type="entry name" value="Ca-bind"/>
</dbReference>
<sequence length="209" mass="24071">MAGTARHDHEMKLNAKKKLQTTKDPIEKLRLKCLERGSSGIKGIGRVFRIMDDDGNRTLDFAEFKKGIRDYGMSFDDSTIKQMFTAFDRDGSGKIDFDEFLVSLRPKMSNARVEIICEAFKKMDKTGDGVITIEDMRGVYNVKKHPKYLNGEKTEDELFRQFLDSFEPDKSKADGMITREEFQNYYSGVSASIDQDSYFILMMKNAYKI</sequence>
<dbReference type="CTD" id="133690"/>